<protein>
    <submittedName>
        <fullName evidence="3">Uncharacterized protein</fullName>
    </submittedName>
</protein>
<keyword evidence="4" id="KW-1185">Reference proteome</keyword>
<dbReference type="Proteomes" id="UP000001307">
    <property type="component" value="Unassembled WGS sequence"/>
</dbReference>
<evidence type="ECO:0000313" key="4">
    <source>
        <dbReference type="Proteomes" id="UP000001307"/>
    </source>
</evidence>
<keyword evidence="2" id="KW-1133">Transmembrane helix</keyword>
<evidence type="ECO:0000256" key="2">
    <source>
        <dbReference type="SAM" id="Phobius"/>
    </source>
</evidence>
<dbReference type="EMBL" id="FN653045">
    <property type="protein sequence ID" value="CBY24321.1"/>
    <property type="molecule type" value="Genomic_DNA"/>
</dbReference>
<sequence length="488" mass="55602">MSADSSVRQRATKNEDSEKKIVETVDEENNEKKVSVIALAAQFLVGLLIVIGSIYSQLDNEPVKPKPIDKSDADFVKNLPSHIFLETAVGNAIEPNGDFWVRREYLVNTERPTSRNCLARFPGHLVIDDLLLDDVKDQVMTIALYMLDKIGMKGKDDRTIWDLYFNTLTYPGWDVMTYRGYEEEKEHQEQRPKLPEGPEGESKEEEDARWAKFKQDEKDWVDEFRSYEGKPGSAIDIFSQKSKELDDKTSGAAVWSPSIYDHAIPALLQNIPHALIKTFKGNGDFYFTWPLPFIMHHEAEEDEEPLYTRPYIHGSGSNKKKYKSGKLPHVDYAVIWFLSDAHKGGDLVLHNQGTGKNVTIEARHNRAVMFTTGSENTIKWQKVTEGKLVYAMFHFSCEKKYDMSSNGKQGTFLPYGPLRAPQTGVQQIFVDLDRGLNFGLEDPRYKSAEEIKEMDVKPLVDSKGDFDEAVVREEDDDEEDIVIDAIEG</sequence>
<name>E4XFH6_OIKDI</name>
<organism evidence="3">
    <name type="scientific">Oikopleura dioica</name>
    <name type="common">Tunicate</name>
    <dbReference type="NCBI Taxonomy" id="34765"/>
    <lineage>
        <taxon>Eukaryota</taxon>
        <taxon>Metazoa</taxon>
        <taxon>Chordata</taxon>
        <taxon>Tunicata</taxon>
        <taxon>Appendicularia</taxon>
        <taxon>Copelata</taxon>
        <taxon>Oikopleuridae</taxon>
        <taxon>Oikopleura</taxon>
    </lineage>
</organism>
<reference evidence="3" key="1">
    <citation type="journal article" date="2010" name="Science">
        <title>Plasticity of animal genome architecture unmasked by rapid evolution of a pelagic tunicate.</title>
        <authorList>
            <person name="Denoeud F."/>
            <person name="Henriet S."/>
            <person name="Mungpakdee S."/>
            <person name="Aury J.M."/>
            <person name="Da Silva C."/>
            <person name="Brinkmann H."/>
            <person name="Mikhaleva J."/>
            <person name="Olsen L.C."/>
            <person name="Jubin C."/>
            <person name="Canestro C."/>
            <person name="Bouquet J.M."/>
            <person name="Danks G."/>
            <person name="Poulain J."/>
            <person name="Campsteijn C."/>
            <person name="Adamski M."/>
            <person name="Cross I."/>
            <person name="Yadetie F."/>
            <person name="Muffato M."/>
            <person name="Louis A."/>
            <person name="Butcher S."/>
            <person name="Tsagkogeorga G."/>
            <person name="Konrad A."/>
            <person name="Singh S."/>
            <person name="Jensen M.F."/>
            <person name="Cong E.H."/>
            <person name="Eikeseth-Otteraa H."/>
            <person name="Noel B."/>
            <person name="Anthouard V."/>
            <person name="Porcel B.M."/>
            <person name="Kachouri-Lafond R."/>
            <person name="Nishino A."/>
            <person name="Ugolini M."/>
            <person name="Chourrout P."/>
            <person name="Nishida H."/>
            <person name="Aasland R."/>
            <person name="Huzurbazar S."/>
            <person name="Westhof E."/>
            <person name="Delsuc F."/>
            <person name="Lehrach H."/>
            <person name="Reinhardt R."/>
            <person name="Weissenbach J."/>
            <person name="Roy S.W."/>
            <person name="Artiguenave F."/>
            <person name="Postlethwait J.H."/>
            <person name="Manak J.R."/>
            <person name="Thompson E.M."/>
            <person name="Jaillon O."/>
            <person name="Du Pasquier L."/>
            <person name="Boudinot P."/>
            <person name="Liberles D.A."/>
            <person name="Volff J.N."/>
            <person name="Philippe H."/>
            <person name="Lenhard B."/>
            <person name="Roest Crollius H."/>
            <person name="Wincker P."/>
            <person name="Chourrout D."/>
        </authorList>
    </citation>
    <scope>NUCLEOTIDE SEQUENCE [LARGE SCALE GENOMIC DNA]</scope>
</reference>
<feature type="transmembrane region" description="Helical" evidence="2">
    <location>
        <begin position="36"/>
        <end position="55"/>
    </location>
</feature>
<feature type="compositionally biased region" description="Basic and acidic residues" evidence="1">
    <location>
        <begin position="12"/>
        <end position="23"/>
    </location>
</feature>
<dbReference type="AlphaFoldDB" id="E4XFH6"/>
<dbReference type="InParanoid" id="E4XFH6"/>
<feature type="region of interest" description="Disordered" evidence="1">
    <location>
        <begin position="184"/>
        <end position="208"/>
    </location>
</feature>
<accession>E4XFH6</accession>
<feature type="region of interest" description="Disordered" evidence="1">
    <location>
        <begin position="1"/>
        <end position="24"/>
    </location>
</feature>
<gene>
    <name evidence="3" type="ORF">GSOID_T00010180001</name>
</gene>
<feature type="compositionally biased region" description="Basic and acidic residues" evidence="1">
    <location>
        <begin position="184"/>
        <end position="196"/>
    </location>
</feature>
<dbReference type="OrthoDB" id="427071at2759"/>
<keyword evidence="2" id="KW-0472">Membrane</keyword>
<keyword evidence="2" id="KW-0812">Transmembrane</keyword>
<proteinExistence type="predicted"/>
<evidence type="ECO:0000256" key="1">
    <source>
        <dbReference type="SAM" id="MobiDB-lite"/>
    </source>
</evidence>
<evidence type="ECO:0000313" key="3">
    <source>
        <dbReference type="EMBL" id="CBY24321.1"/>
    </source>
</evidence>